<evidence type="ECO:0000256" key="1">
    <source>
        <dbReference type="ARBA" id="ARBA00004141"/>
    </source>
</evidence>
<dbReference type="EMBL" id="WVHS01000001">
    <property type="protein sequence ID" value="MXV14558.1"/>
    <property type="molecule type" value="Genomic_DNA"/>
</dbReference>
<dbReference type="GO" id="GO:0016020">
    <property type="term" value="C:membrane"/>
    <property type="evidence" value="ECO:0007669"/>
    <property type="project" value="UniProtKB-SubCell"/>
</dbReference>
<dbReference type="Proteomes" id="UP000451233">
    <property type="component" value="Unassembled WGS sequence"/>
</dbReference>
<dbReference type="RefSeq" id="WP_160905523.1">
    <property type="nucleotide sequence ID" value="NZ_WVHS01000001.1"/>
</dbReference>
<dbReference type="InterPro" id="IPR032808">
    <property type="entry name" value="DoxX"/>
</dbReference>
<feature type="transmembrane region" description="Helical" evidence="5">
    <location>
        <begin position="47"/>
        <end position="64"/>
    </location>
</feature>
<protein>
    <submittedName>
        <fullName evidence="6">DoxX family protein</fullName>
    </submittedName>
</protein>
<accession>A0A7K1XUT7</accession>
<evidence type="ECO:0000313" key="7">
    <source>
        <dbReference type="Proteomes" id="UP000451233"/>
    </source>
</evidence>
<feature type="transmembrane region" description="Helical" evidence="5">
    <location>
        <begin position="71"/>
        <end position="90"/>
    </location>
</feature>
<dbReference type="Pfam" id="PF13564">
    <property type="entry name" value="DoxX_2"/>
    <property type="match status" value="1"/>
</dbReference>
<evidence type="ECO:0000313" key="6">
    <source>
        <dbReference type="EMBL" id="MXV14558.1"/>
    </source>
</evidence>
<comment type="caution">
    <text evidence="6">The sequence shown here is derived from an EMBL/GenBank/DDBJ whole genome shotgun (WGS) entry which is preliminary data.</text>
</comment>
<dbReference type="PIRSF" id="PIRSF030066">
    <property type="entry name" value="UCP030066"/>
    <property type="match status" value="1"/>
</dbReference>
<evidence type="ECO:0000256" key="3">
    <source>
        <dbReference type="ARBA" id="ARBA00022989"/>
    </source>
</evidence>
<proteinExistence type="predicted"/>
<evidence type="ECO:0000256" key="2">
    <source>
        <dbReference type="ARBA" id="ARBA00022692"/>
    </source>
</evidence>
<keyword evidence="4 5" id="KW-0472">Membrane</keyword>
<keyword evidence="7" id="KW-1185">Reference proteome</keyword>
<sequence length="120" mass="13078">MKTIKITYWATTGIVALMMLFSAYAYLTNPDMAAAFQHLGFPQYFRVELAIGKLIGAVLLLAPVPPRVKEWVYAAFGINFISAVIAHTASGDPGSAKVMPLVLLALLVTSYVMYHKKAKA</sequence>
<comment type="subcellular location">
    <subcellularLocation>
        <location evidence="1">Membrane</location>
        <topology evidence="1">Multi-pass membrane protein</topology>
    </subcellularLocation>
</comment>
<keyword evidence="3 5" id="KW-1133">Transmembrane helix</keyword>
<evidence type="ECO:0000256" key="4">
    <source>
        <dbReference type="ARBA" id="ARBA00023136"/>
    </source>
</evidence>
<feature type="transmembrane region" description="Helical" evidence="5">
    <location>
        <begin position="96"/>
        <end position="114"/>
    </location>
</feature>
<evidence type="ECO:0000256" key="5">
    <source>
        <dbReference type="SAM" id="Phobius"/>
    </source>
</evidence>
<reference evidence="6 7" key="1">
    <citation type="submission" date="2019-11" db="EMBL/GenBank/DDBJ databases">
        <title>Pedobacter sp. HMF7056 Genome sequencing and assembly.</title>
        <authorList>
            <person name="Kang H."/>
            <person name="Kim H."/>
            <person name="Joh K."/>
        </authorList>
    </citation>
    <scope>NUCLEOTIDE SEQUENCE [LARGE SCALE GENOMIC DNA]</scope>
    <source>
        <strain evidence="6 7">HMF7056</strain>
    </source>
</reference>
<name>A0A7K1XUT7_9SPHI</name>
<dbReference type="InterPro" id="IPR016944">
    <property type="entry name" value="UCP030066"/>
</dbReference>
<organism evidence="6 7">
    <name type="scientific">Hufsiella ginkgonis</name>
    <dbReference type="NCBI Taxonomy" id="2695274"/>
    <lineage>
        <taxon>Bacteria</taxon>
        <taxon>Pseudomonadati</taxon>
        <taxon>Bacteroidota</taxon>
        <taxon>Sphingobacteriia</taxon>
        <taxon>Sphingobacteriales</taxon>
        <taxon>Sphingobacteriaceae</taxon>
        <taxon>Hufsiella</taxon>
    </lineage>
</organism>
<dbReference type="AlphaFoldDB" id="A0A7K1XUT7"/>
<gene>
    <name evidence="6" type="ORF">GS398_04550</name>
</gene>
<feature type="transmembrane region" description="Helical" evidence="5">
    <location>
        <begin position="7"/>
        <end position="27"/>
    </location>
</feature>
<keyword evidence="2 5" id="KW-0812">Transmembrane</keyword>